<keyword evidence="1" id="KW-0472">Membrane</keyword>
<feature type="transmembrane region" description="Helical" evidence="1">
    <location>
        <begin position="12"/>
        <end position="28"/>
    </location>
</feature>
<evidence type="ECO:0000256" key="1">
    <source>
        <dbReference type="SAM" id="Phobius"/>
    </source>
</evidence>
<feature type="transmembrane region" description="Helical" evidence="1">
    <location>
        <begin position="222"/>
        <end position="240"/>
    </location>
</feature>
<organism evidence="2 3">
    <name type="scientific">Robertmurraya mangrovi</name>
    <dbReference type="NCBI Taxonomy" id="3098077"/>
    <lineage>
        <taxon>Bacteria</taxon>
        <taxon>Bacillati</taxon>
        <taxon>Bacillota</taxon>
        <taxon>Bacilli</taxon>
        <taxon>Bacillales</taxon>
        <taxon>Bacillaceae</taxon>
        <taxon>Robertmurraya</taxon>
    </lineage>
</organism>
<evidence type="ECO:0000313" key="2">
    <source>
        <dbReference type="EMBL" id="MDZ5474506.1"/>
    </source>
</evidence>
<feature type="transmembrane region" description="Helical" evidence="1">
    <location>
        <begin position="97"/>
        <end position="116"/>
    </location>
</feature>
<feature type="transmembrane region" description="Helical" evidence="1">
    <location>
        <begin position="40"/>
        <end position="60"/>
    </location>
</feature>
<comment type="caution">
    <text evidence="2">The sequence shown here is derived from an EMBL/GenBank/DDBJ whole genome shotgun (WGS) entry which is preliminary data.</text>
</comment>
<dbReference type="Proteomes" id="UP001290455">
    <property type="component" value="Unassembled WGS sequence"/>
</dbReference>
<accession>A0ABU5J561</accession>
<protein>
    <recommendedName>
        <fullName evidence="4">Beta-carotene 15,15'-monooxygenase</fullName>
    </recommendedName>
</protein>
<gene>
    <name evidence="2" type="ORF">SM124_22785</name>
</gene>
<dbReference type="RefSeq" id="WP_322448788.1">
    <property type="nucleotide sequence ID" value="NZ_JAXOFX010000027.1"/>
</dbReference>
<evidence type="ECO:0008006" key="4">
    <source>
        <dbReference type="Google" id="ProtNLM"/>
    </source>
</evidence>
<keyword evidence="1" id="KW-1133">Transmembrane helix</keyword>
<dbReference type="EMBL" id="JAXOFX010000027">
    <property type="protein sequence ID" value="MDZ5474506.1"/>
    <property type="molecule type" value="Genomic_DNA"/>
</dbReference>
<keyword evidence="1" id="KW-0812">Transmembrane</keyword>
<keyword evidence="3" id="KW-1185">Reference proteome</keyword>
<feature type="transmembrane region" description="Helical" evidence="1">
    <location>
        <begin position="195"/>
        <end position="216"/>
    </location>
</feature>
<reference evidence="2 3" key="1">
    <citation type="submission" date="2023-11" db="EMBL/GenBank/DDBJ databases">
        <title>Bacillus jintuensis, isolated from a mudflat on the Beibu Gulf coast.</title>
        <authorList>
            <person name="Li M."/>
        </authorList>
    </citation>
    <scope>NUCLEOTIDE SEQUENCE [LARGE SCALE GENOMIC DNA]</scope>
    <source>
        <strain evidence="2 3">31A1R</strain>
    </source>
</reference>
<name>A0ABU5J561_9BACI</name>
<feature type="transmembrane region" description="Helical" evidence="1">
    <location>
        <begin position="67"/>
        <end position="85"/>
    </location>
</feature>
<sequence>MVLNIKNRKIYMYLLLTSLIIFTNFLLYRLPSLQPISSEVVLGSIIDFLLVIPILTYFLIIRKKYSLKYLGLALLAGYGVAYFIIPSNHMQQYSFVPYVVAFSEGLLFLLELYILYKIVIQFPKLRKEYKRLSSENSFFQYNLKKTLDIHLPKNRLLYVFLSELSVFYYSLFCWRKKVNVPNGISFTYHKKTSVIAVYVMLIHATVIESIGLHYLLHHWNEIIAYILLFFNIYGVLYFIGEIQAARLTPYLLDDQKLYLQTGLSKSMEIPLENIKELKYFDGPEKFSKQELKTMYDARVVDFMVEKPMFDLLLKEEQTLSLMYGIKRKANRVVLNVDEPQKFLNEIQARLTNTEK</sequence>
<evidence type="ECO:0000313" key="3">
    <source>
        <dbReference type="Proteomes" id="UP001290455"/>
    </source>
</evidence>
<proteinExistence type="predicted"/>